<organism evidence="2 3">
    <name type="scientific">Luteimonas rhizosphaericola</name>
    <dbReference type="NCBI Taxonomy" id="3042024"/>
    <lineage>
        <taxon>Bacteria</taxon>
        <taxon>Pseudomonadati</taxon>
        <taxon>Pseudomonadota</taxon>
        <taxon>Gammaproteobacteria</taxon>
        <taxon>Lysobacterales</taxon>
        <taxon>Lysobacteraceae</taxon>
        <taxon>Luteimonas</taxon>
    </lineage>
</organism>
<reference evidence="2 3" key="1">
    <citation type="submission" date="2023-04" db="EMBL/GenBank/DDBJ databases">
        <title>Luteimonas sp. M1R5S18.</title>
        <authorList>
            <person name="Sun J.-Q."/>
        </authorList>
    </citation>
    <scope>NUCLEOTIDE SEQUENCE [LARGE SCALE GENOMIC DNA]</scope>
    <source>
        <strain evidence="2 3">M1R5S18</strain>
    </source>
</reference>
<dbReference type="RefSeq" id="WP_280602612.1">
    <property type="nucleotide sequence ID" value="NZ_JARXRN010000028.1"/>
</dbReference>
<gene>
    <name evidence="2" type="ORF">QFW80_14100</name>
</gene>
<dbReference type="Proteomes" id="UP001156831">
    <property type="component" value="Unassembled WGS sequence"/>
</dbReference>
<sequence>MATSKHGGSGASGSKRELIAPNGDKRYIRRDEKGRIKESDDVGRSLSQDVRKSAKTKVPPGQGDRGDQKR</sequence>
<dbReference type="EMBL" id="JARXRN010000028">
    <property type="protein sequence ID" value="MDH5831652.1"/>
    <property type="molecule type" value="Genomic_DNA"/>
</dbReference>
<evidence type="ECO:0008006" key="4">
    <source>
        <dbReference type="Google" id="ProtNLM"/>
    </source>
</evidence>
<name>A0ABT6JLX8_9GAMM</name>
<accession>A0ABT6JLX8</accession>
<comment type="caution">
    <text evidence="2">The sequence shown here is derived from an EMBL/GenBank/DDBJ whole genome shotgun (WGS) entry which is preliminary data.</text>
</comment>
<feature type="compositionally biased region" description="Basic and acidic residues" evidence="1">
    <location>
        <begin position="14"/>
        <end position="43"/>
    </location>
</feature>
<evidence type="ECO:0000313" key="3">
    <source>
        <dbReference type="Proteomes" id="UP001156831"/>
    </source>
</evidence>
<keyword evidence="3" id="KW-1185">Reference proteome</keyword>
<evidence type="ECO:0000313" key="2">
    <source>
        <dbReference type="EMBL" id="MDH5831652.1"/>
    </source>
</evidence>
<feature type="region of interest" description="Disordered" evidence="1">
    <location>
        <begin position="1"/>
        <end position="70"/>
    </location>
</feature>
<protein>
    <recommendedName>
        <fullName evidence="4">Stress-induced protein</fullName>
    </recommendedName>
</protein>
<evidence type="ECO:0000256" key="1">
    <source>
        <dbReference type="SAM" id="MobiDB-lite"/>
    </source>
</evidence>
<proteinExistence type="predicted"/>